<evidence type="ECO:0000256" key="5">
    <source>
        <dbReference type="HAMAP-Rule" id="MF_03188"/>
    </source>
</evidence>
<comment type="similarity">
    <text evidence="5">Belongs to the class I-like SAM-binding methyltransferase superfamily. EFM4 family.</text>
</comment>
<accession>A0A9P0QPI5</accession>
<dbReference type="Gene3D" id="3.40.50.150">
    <property type="entry name" value="Vaccinia Virus protein VP39"/>
    <property type="match status" value="1"/>
</dbReference>
<dbReference type="InterPro" id="IPR025714">
    <property type="entry name" value="Methyltranfer_dom"/>
</dbReference>
<keyword evidence="5" id="KW-0813">Transport</keyword>
<keyword evidence="2 5" id="KW-0489">Methyltransferase</keyword>
<evidence type="ECO:0000256" key="4">
    <source>
        <dbReference type="ARBA" id="ARBA00022691"/>
    </source>
</evidence>
<proteinExistence type="inferred from homology"/>
<evidence type="ECO:0000313" key="8">
    <source>
        <dbReference type="Proteomes" id="UP000837801"/>
    </source>
</evidence>
<keyword evidence="1 5" id="KW-0963">Cytoplasm</keyword>
<dbReference type="Pfam" id="PF13847">
    <property type="entry name" value="Methyltransf_31"/>
    <property type="match status" value="1"/>
</dbReference>
<dbReference type="HAMAP" id="MF_03188">
    <property type="entry name" value="Methyltr_EFM4"/>
    <property type="match status" value="1"/>
</dbReference>
<evidence type="ECO:0000313" key="7">
    <source>
        <dbReference type="EMBL" id="CAH2353088.1"/>
    </source>
</evidence>
<comment type="caution">
    <text evidence="7">The sequence shown here is derived from an EMBL/GenBank/DDBJ whole genome shotgun (WGS) entry which is preliminary data.</text>
</comment>
<dbReference type="CDD" id="cd02440">
    <property type="entry name" value="AdoMet_MTases"/>
    <property type="match status" value="1"/>
</dbReference>
<organism evidence="7 8">
    <name type="scientific">[Candida] railenensis</name>
    <dbReference type="NCBI Taxonomy" id="45579"/>
    <lineage>
        <taxon>Eukaryota</taxon>
        <taxon>Fungi</taxon>
        <taxon>Dikarya</taxon>
        <taxon>Ascomycota</taxon>
        <taxon>Saccharomycotina</taxon>
        <taxon>Pichiomycetes</taxon>
        <taxon>Debaryomycetaceae</taxon>
        <taxon>Kurtzmaniella</taxon>
    </lineage>
</organism>
<comment type="function">
    <text evidence="5">S-adenosyl-L-methionine-dependent protein-lysine N-methyltransferase that mono- and dimethylates elongation factor 1-alpha at 'Lys-316'. May play a role in intracellular transport.</text>
</comment>
<dbReference type="GO" id="GO:0016279">
    <property type="term" value="F:protein-lysine N-methyltransferase activity"/>
    <property type="evidence" value="ECO:0007669"/>
    <property type="project" value="UniProtKB-UniRule"/>
</dbReference>
<evidence type="ECO:0000256" key="1">
    <source>
        <dbReference type="ARBA" id="ARBA00022490"/>
    </source>
</evidence>
<dbReference type="OrthoDB" id="10069295at2759"/>
<comment type="subcellular location">
    <subcellularLocation>
        <location evidence="5">Cytoplasm</location>
    </subcellularLocation>
</comment>
<dbReference type="GO" id="GO:0016192">
    <property type="term" value="P:vesicle-mediated transport"/>
    <property type="evidence" value="ECO:0007669"/>
    <property type="project" value="UniProtKB-UniRule"/>
</dbReference>
<evidence type="ECO:0000256" key="3">
    <source>
        <dbReference type="ARBA" id="ARBA00022679"/>
    </source>
</evidence>
<protein>
    <recommendedName>
        <fullName evidence="5">Protein-lysine N-methyltransferase EFM4</fullName>
        <ecNumber evidence="5">2.1.1.-</ecNumber>
    </recommendedName>
    <alternativeName>
        <fullName evidence="5">Elongation factor methyltransferase 4</fullName>
    </alternativeName>
</protein>
<dbReference type="EMBL" id="CAKXYY010000009">
    <property type="protein sequence ID" value="CAH2353088.1"/>
    <property type="molecule type" value="Genomic_DNA"/>
</dbReference>
<gene>
    <name evidence="5" type="primary">EFM4</name>
    <name evidence="7" type="ORF">CLIB1423_09S02520</name>
</gene>
<dbReference type="SUPFAM" id="SSF53335">
    <property type="entry name" value="S-adenosyl-L-methionine-dependent methyltransferases"/>
    <property type="match status" value="1"/>
</dbReference>
<evidence type="ECO:0000256" key="2">
    <source>
        <dbReference type="ARBA" id="ARBA00022603"/>
    </source>
</evidence>
<dbReference type="PANTHER" id="PTHR12843:SF5">
    <property type="entry name" value="EEF1A LYSINE METHYLTRANSFERASE 2"/>
    <property type="match status" value="1"/>
</dbReference>
<keyword evidence="4 5" id="KW-0949">S-adenosyl-L-methionine</keyword>
<keyword evidence="8" id="KW-1185">Reference proteome</keyword>
<dbReference type="InterPro" id="IPR026635">
    <property type="entry name" value="Efm4/METTL10"/>
</dbReference>
<dbReference type="Proteomes" id="UP000837801">
    <property type="component" value="Unassembled WGS sequence"/>
</dbReference>
<dbReference type="InterPro" id="IPR029063">
    <property type="entry name" value="SAM-dependent_MTases_sf"/>
</dbReference>
<sequence>MTEEIRLNSSKLGTQEYWDNFYKKEISNFEENPEDTGECWFDDSGAESKMVDFLIDKLNDGEIDKVDTLIDLGTGNGHLLFELQEELTERCDNVELVENSKFLGVDYSEDSILFAKKIHEERDPELPFEFRKVDILSKEEQFFEDNPGYDIILDKGTLDAIALNQDPISSFDGKIGMEVYPIQVSKLMKSNSILLITSCNFTEHELVKIITNDKQNDLEVWDKINYPSFKFGGAQGSTICSIAFKKK</sequence>
<dbReference type="PANTHER" id="PTHR12843">
    <property type="entry name" value="PROTEIN-LYSINE N-METHYLTRANSFERASE METTL10"/>
    <property type="match status" value="1"/>
</dbReference>
<name>A0A9P0QPI5_9ASCO</name>
<feature type="domain" description="Methyltransferase" evidence="6">
    <location>
        <begin position="64"/>
        <end position="223"/>
    </location>
</feature>
<reference evidence="7" key="1">
    <citation type="submission" date="2022-03" db="EMBL/GenBank/DDBJ databases">
        <authorList>
            <person name="Legras J.-L."/>
            <person name="Devillers H."/>
            <person name="Grondin C."/>
        </authorList>
    </citation>
    <scope>NUCLEOTIDE SEQUENCE</scope>
    <source>
        <strain evidence="7">CLIB 1423</strain>
    </source>
</reference>
<dbReference type="EC" id="2.1.1.-" evidence="5"/>
<dbReference type="GO" id="GO:0005737">
    <property type="term" value="C:cytoplasm"/>
    <property type="evidence" value="ECO:0007669"/>
    <property type="project" value="UniProtKB-SubCell"/>
</dbReference>
<keyword evidence="3 5" id="KW-0808">Transferase</keyword>
<dbReference type="AlphaFoldDB" id="A0A9P0QPI5"/>
<evidence type="ECO:0000259" key="6">
    <source>
        <dbReference type="Pfam" id="PF13847"/>
    </source>
</evidence>
<dbReference type="GO" id="GO:0032259">
    <property type="term" value="P:methylation"/>
    <property type="evidence" value="ECO:0007669"/>
    <property type="project" value="UniProtKB-KW"/>
</dbReference>